<feature type="transmembrane region" description="Helical" evidence="6">
    <location>
        <begin position="405"/>
        <end position="426"/>
    </location>
</feature>
<feature type="transmembrane region" description="Helical" evidence="6">
    <location>
        <begin position="64"/>
        <end position="84"/>
    </location>
</feature>
<evidence type="ECO:0000256" key="1">
    <source>
        <dbReference type="ARBA" id="ARBA00004141"/>
    </source>
</evidence>
<feature type="transmembrane region" description="Helical" evidence="6">
    <location>
        <begin position="326"/>
        <end position="351"/>
    </location>
</feature>
<keyword evidence="5 6" id="KW-0472">Membrane</keyword>
<dbReference type="AlphaFoldDB" id="B2IC39"/>
<dbReference type="STRING" id="395963.Bind_1663"/>
<comment type="subcellular location">
    <subcellularLocation>
        <location evidence="1">Membrane</location>
        <topology evidence="1">Multi-pass membrane protein</topology>
    </subcellularLocation>
</comment>
<feature type="transmembrane region" description="Helical" evidence="6">
    <location>
        <begin position="33"/>
        <end position="58"/>
    </location>
</feature>
<feature type="transmembrane region" description="Helical" evidence="6">
    <location>
        <begin position="169"/>
        <end position="190"/>
    </location>
</feature>
<dbReference type="EMBL" id="CP001016">
    <property type="protein sequence ID" value="ACB95294.1"/>
    <property type="molecule type" value="Genomic_DNA"/>
</dbReference>
<protein>
    <submittedName>
        <fullName evidence="7">Amino acid permease-associated region</fullName>
    </submittedName>
</protein>
<dbReference type="PANTHER" id="PTHR43243:SF4">
    <property type="entry name" value="CATIONIC AMINO ACID TRANSPORTER 4"/>
    <property type="match status" value="1"/>
</dbReference>
<dbReference type="Pfam" id="PF13520">
    <property type="entry name" value="AA_permease_2"/>
    <property type="match status" value="1"/>
</dbReference>
<evidence type="ECO:0000313" key="8">
    <source>
        <dbReference type="Proteomes" id="UP000001695"/>
    </source>
</evidence>
<gene>
    <name evidence="7" type="ordered locus">Bind_1663</name>
</gene>
<evidence type="ECO:0000256" key="4">
    <source>
        <dbReference type="ARBA" id="ARBA00022989"/>
    </source>
</evidence>
<dbReference type="PIRSF" id="PIRSF006060">
    <property type="entry name" value="AA_transporter"/>
    <property type="match status" value="1"/>
</dbReference>
<evidence type="ECO:0000256" key="3">
    <source>
        <dbReference type="ARBA" id="ARBA00022692"/>
    </source>
</evidence>
<dbReference type="OrthoDB" id="9762947at2"/>
<dbReference type="eggNOG" id="COG0531">
    <property type="taxonomic scope" value="Bacteria"/>
</dbReference>
<keyword evidence="2" id="KW-0813">Transport</keyword>
<feature type="transmembrane region" description="Helical" evidence="6">
    <location>
        <begin position="462"/>
        <end position="480"/>
    </location>
</feature>
<feature type="transmembrane region" description="Helical" evidence="6">
    <location>
        <begin position="284"/>
        <end position="306"/>
    </location>
</feature>
<dbReference type="GO" id="GO:0016020">
    <property type="term" value="C:membrane"/>
    <property type="evidence" value="ECO:0007669"/>
    <property type="project" value="UniProtKB-SubCell"/>
</dbReference>
<proteinExistence type="predicted"/>
<feature type="transmembrane region" description="Helical" evidence="6">
    <location>
        <begin position="244"/>
        <end position="263"/>
    </location>
</feature>
<evidence type="ECO:0000256" key="6">
    <source>
        <dbReference type="SAM" id="Phobius"/>
    </source>
</evidence>
<dbReference type="Proteomes" id="UP000001695">
    <property type="component" value="Chromosome"/>
</dbReference>
<evidence type="ECO:0000256" key="5">
    <source>
        <dbReference type="ARBA" id="ARBA00023136"/>
    </source>
</evidence>
<reference evidence="7 8" key="2">
    <citation type="journal article" date="2010" name="J. Bacteriol.">
        <title>Complete genome sequence of Beijerinckia indica subsp. indica.</title>
        <authorList>
            <person name="Tamas I."/>
            <person name="Dedysh S.N."/>
            <person name="Liesack W."/>
            <person name="Stott M.B."/>
            <person name="Alam M."/>
            <person name="Murrell J.C."/>
            <person name="Dunfield P.F."/>
        </authorList>
    </citation>
    <scope>NUCLEOTIDE SEQUENCE [LARGE SCALE GENOMIC DNA]</scope>
    <source>
        <strain evidence="8">ATCC 9039 / DSM 1715 / NCIMB 8712</strain>
    </source>
</reference>
<keyword evidence="4 6" id="KW-1133">Transmembrane helix</keyword>
<name>B2IC39_BEII9</name>
<feature type="transmembrane region" description="Helical" evidence="6">
    <location>
        <begin position="380"/>
        <end position="399"/>
    </location>
</feature>
<evidence type="ECO:0000256" key="2">
    <source>
        <dbReference type="ARBA" id="ARBA00022448"/>
    </source>
</evidence>
<sequence>MSNIWVRKSMAVLKAEAQDELTGTEGLHRSMSLFSLVSFGIGGIIGAGIFVLTGHAAASYAGPAISLSFVLAGLVCLFAGLCYAEMASTVPIAGSAYTYAYATMGELIAWIIGWDLVLEYSVASATVAIGWSGYATSLLAGFGLKIPENLTSAPFTYDPATGDWTHTGALVNLPALFIILFMTVLLVLGVRESARVNNVIVLIKLSIVILFIAVGLGSVSLANWVTPGNPEGLYIPPTTGVGQFGWSGVVRGAAVVFFAYIGFDAVSTAAQEAHDPQRTLPIGILGSLLFCTLLYVLVSFVITGIVPYDQLNVPDPIALGVDTIGLGWFSALIKLGAVLGLSSVILVFLFGQPRIFYAMAKDGLLPPFAAKVHPRFHTPYITTIITGIGIAVISALLPIGLVGELVSIGTLFAFAVVCGGVLILRITHPEIHRPFKTPAVYIVAPLGVFSALFLMFGLPNDTWVRLVVWLFIGLVIYFFYGRKHSVIQRAAQESEK</sequence>
<feature type="transmembrane region" description="Helical" evidence="6">
    <location>
        <begin position="202"/>
        <end position="224"/>
    </location>
</feature>
<evidence type="ECO:0000313" key="7">
    <source>
        <dbReference type="EMBL" id="ACB95294.1"/>
    </source>
</evidence>
<organism evidence="7 8">
    <name type="scientific">Beijerinckia indica subsp. indica (strain ATCC 9039 / DSM 1715 / NCIMB 8712)</name>
    <dbReference type="NCBI Taxonomy" id="395963"/>
    <lineage>
        <taxon>Bacteria</taxon>
        <taxon>Pseudomonadati</taxon>
        <taxon>Pseudomonadota</taxon>
        <taxon>Alphaproteobacteria</taxon>
        <taxon>Hyphomicrobiales</taxon>
        <taxon>Beijerinckiaceae</taxon>
        <taxon>Beijerinckia</taxon>
    </lineage>
</organism>
<accession>B2IC39</accession>
<keyword evidence="3 6" id="KW-0812">Transmembrane</keyword>
<dbReference type="RefSeq" id="WP_012384651.1">
    <property type="nucleotide sequence ID" value="NC_010581.1"/>
</dbReference>
<dbReference type="PANTHER" id="PTHR43243">
    <property type="entry name" value="INNER MEMBRANE TRANSPORTER YGJI-RELATED"/>
    <property type="match status" value="1"/>
</dbReference>
<dbReference type="Gene3D" id="1.20.1740.10">
    <property type="entry name" value="Amino acid/polyamine transporter I"/>
    <property type="match status" value="1"/>
</dbReference>
<reference evidence="8" key="1">
    <citation type="submission" date="2008-03" db="EMBL/GenBank/DDBJ databases">
        <title>Complete sequence of chromosome of Beijerinckia indica subsp. indica ATCC 9039.</title>
        <authorList>
            <consortium name="US DOE Joint Genome Institute"/>
            <person name="Copeland A."/>
            <person name="Lucas S."/>
            <person name="Lapidus A."/>
            <person name="Glavina del Rio T."/>
            <person name="Dalin E."/>
            <person name="Tice H."/>
            <person name="Bruce D."/>
            <person name="Goodwin L."/>
            <person name="Pitluck S."/>
            <person name="LaButti K."/>
            <person name="Schmutz J."/>
            <person name="Larimer F."/>
            <person name="Land M."/>
            <person name="Hauser L."/>
            <person name="Kyrpides N."/>
            <person name="Mikhailova N."/>
            <person name="Dunfield P.F."/>
            <person name="Dedysh S.N."/>
            <person name="Liesack W."/>
            <person name="Saw J.H."/>
            <person name="Alam M."/>
            <person name="Chen Y."/>
            <person name="Murrell J.C."/>
            <person name="Richardson P."/>
        </authorList>
    </citation>
    <scope>NUCLEOTIDE SEQUENCE [LARGE SCALE GENOMIC DNA]</scope>
    <source>
        <strain evidence="8">ATCC 9039 / DSM 1715 / NCIMB 8712</strain>
    </source>
</reference>
<feature type="transmembrane region" description="Helical" evidence="6">
    <location>
        <begin position="96"/>
        <end position="114"/>
    </location>
</feature>
<keyword evidence="8" id="KW-1185">Reference proteome</keyword>
<dbReference type="InterPro" id="IPR002293">
    <property type="entry name" value="AA/rel_permease1"/>
</dbReference>
<dbReference type="GO" id="GO:0015171">
    <property type="term" value="F:amino acid transmembrane transporter activity"/>
    <property type="evidence" value="ECO:0007669"/>
    <property type="project" value="TreeGrafter"/>
</dbReference>
<dbReference type="KEGG" id="bid:Bind_1663"/>
<dbReference type="HOGENOM" id="CLU_007946_15_7_5"/>
<feature type="transmembrane region" description="Helical" evidence="6">
    <location>
        <begin position="438"/>
        <end position="456"/>
    </location>
</feature>